<keyword evidence="3" id="KW-1185">Reference proteome</keyword>
<evidence type="ECO:0000256" key="1">
    <source>
        <dbReference type="SAM" id="MobiDB-lite"/>
    </source>
</evidence>
<feature type="compositionally biased region" description="Pro residues" evidence="1">
    <location>
        <begin position="75"/>
        <end position="84"/>
    </location>
</feature>
<dbReference type="RefSeq" id="WP_168049480.1">
    <property type="nucleotide sequence ID" value="NZ_JAATJR010000003.1"/>
</dbReference>
<dbReference type="InterPro" id="IPR009562">
    <property type="entry name" value="DUF1178"/>
</dbReference>
<comment type="caution">
    <text evidence="2">The sequence shown here is derived from an EMBL/GenBank/DDBJ whole genome shotgun (WGS) entry which is preliminary data.</text>
</comment>
<feature type="region of interest" description="Disordered" evidence="1">
    <location>
        <begin position="54"/>
        <end position="95"/>
    </location>
</feature>
<dbReference type="Pfam" id="PF06676">
    <property type="entry name" value="DUF1178"/>
    <property type="match status" value="1"/>
</dbReference>
<gene>
    <name evidence="2" type="ORF">HB662_09340</name>
</gene>
<reference evidence="2 3" key="1">
    <citation type="submission" date="2020-03" db="EMBL/GenBank/DDBJ databases">
        <title>Roseomonas selenitidurans sp. nov. isolated from soil.</title>
        <authorList>
            <person name="Liu H."/>
        </authorList>
    </citation>
    <scope>NUCLEOTIDE SEQUENCE [LARGE SCALE GENOMIC DNA]</scope>
    <source>
        <strain evidence="2 3">JCM 15073</strain>
    </source>
</reference>
<dbReference type="EMBL" id="JAAVTX010000003">
    <property type="protein sequence ID" value="NKE44981.1"/>
    <property type="molecule type" value="Genomic_DNA"/>
</dbReference>
<accession>A0ABX1EY03</accession>
<dbReference type="Proteomes" id="UP000765160">
    <property type="component" value="Unassembled WGS sequence"/>
</dbReference>
<evidence type="ECO:0000313" key="2">
    <source>
        <dbReference type="EMBL" id="NKE44981.1"/>
    </source>
</evidence>
<protein>
    <submittedName>
        <fullName evidence="2">DUF1178 family protein</fullName>
    </submittedName>
</protein>
<organism evidence="2 3">
    <name type="scientific">Falsiroseomonas frigidaquae</name>
    <dbReference type="NCBI Taxonomy" id="487318"/>
    <lineage>
        <taxon>Bacteria</taxon>
        <taxon>Pseudomonadati</taxon>
        <taxon>Pseudomonadota</taxon>
        <taxon>Alphaproteobacteria</taxon>
        <taxon>Acetobacterales</taxon>
        <taxon>Roseomonadaceae</taxon>
        <taxon>Falsiroseomonas</taxon>
    </lineage>
</organism>
<proteinExistence type="predicted"/>
<name>A0ABX1EY03_9PROT</name>
<sequence>MIHYQLRCSAAHEFDGWFQDSAGFEKLEAAGLVECPHCGSTQVSRALMAPAVRKSRKKAAPAPVVEEAAEKPAEAPAPTPPVSSPPDGGGMSQRVAAGPIPAQLLAMLQRMRAEVEKSCDYVGDGFAEEARKIHNGEVEVRGIYGEATEAEAEALAEDGIDIARLPWVPRADG</sequence>
<dbReference type="PIRSF" id="PIRSF032131">
    <property type="entry name" value="UCP032131"/>
    <property type="match status" value="1"/>
</dbReference>
<evidence type="ECO:0000313" key="3">
    <source>
        <dbReference type="Proteomes" id="UP000765160"/>
    </source>
</evidence>